<feature type="compositionally biased region" description="Polar residues" evidence="4">
    <location>
        <begin position="390"/>
        <end position="413"/>
    </location>
</feature>
<evidence type="ECO:0000313" key="6">
    <source>
        <dbReference type="EMBL" id="KAJ3487329.1"/>
    </source>
</evidence>
<dbReference type="Gene3D" id="1.10.1300.10">
    <property type="entry name" value="3'5'-cyclic nucleotide phosphodiesterase, catalytic domain"/>
    <property type="match status" value="1"/>
</dbReference>
<dbReference type="InterPro" id="IPR003607">
    <property type="entry name" value="HD/PDEase_dom"/>
</dbReference>
<dbReference type="GO" id="GO:0007165">
    <property type="term" value="P:signal transduction"/>
    <property type="evidence" value="ECO:0007669"/>
    <property type="project" value="InterPro"/>
</dbReference>
<feature type="region of interest" description="Disordered" evidence="4">
    <location>
        <begin position="464"/>
        <end position="484"/>
    </location>
</feature>
<dbReference type="EC" id="3.1.4.-" evidence="3"/>
<feature type="compositionally biased region" description="Basic and acidic residues" evidence="4">
    <location>
        <begin position="378"/>
        <end position="389"/>
    </location>
</feature>
<dbReference type="SMART" id="SM00471">
    <property type="entry name" value="HDc"/>
    <property type="match status" value="1"/>
</dbReference>
<evidence type="ECO:0000313" key="7">
    <source>
        <dbReference type="Proteomes" id="UP001212997"/>
    </source>
</evidence>
<keyword evidence="7" id="KW-1185">Reference proteome</keyword>
<feature type="compositionally biased region" description="Basic and acidic residues" evidence="4">
    <location>
        <begin position="414"/>
        <end position="424"/>
    </location>
</feature>
<dbReference type="AlphaFoldDB" id="A0AAD5V646"/>
<dbReference type="GO" id="GO:0004114">
    <property type="term" value="F:3',5'-cyclic-nucleotide phosphodiesterase activity"/>
    <property type="evidence" value="ECO:0007669"/>
    <property type="project" value="InterPro"/>
</dbReference>
<evidence type="ECO:0000256" key="1">
    <source>
        <dbReference type="ARBA" id="ARBA00022723"/>
    </source>
</evidence>
<comment type="similarity">
    <text evidence="3">Belongs to the cyclic nucleotide phosphodiesterase family.</text>
</comment>
<gene>
    <name evidence="6" type="ORF">NLI96_g3625</name>
</gene>
<reference evidence="6" key="1">
    <citation type="submission" date="2022-07" db="EMBL/GenBank/DDBJ databases">
        <title>Genome Sequence of Physisporinus lineatus.</title>
        <authorList>
            <person name="Buettner E."/>
        </authorList>
    </citation>
    <scope>NUCLEOTIDE SEQUENCE</scope>
    <source>
        <strain evidence="6">VT162</strain>
    </source>
</reference>
<dbReference type="EMBL" id="JANAWD010000095">
    <property type="protein sequence ID" value="KAJ3487329.1"/>
    <property type="molecule type" value="Genomic_DNA"/>
</dbReference>
<evidence type="ECO:0000256" key="2">
    <source>
        <dbReference type="ARBA" id="ARBA00022801"/>
    </source>
</evidence>
<dbReference type="PROSITE" id="PS00126">
    <property type="entry name" value="PDEASE_I_1"/>
    <property type="match status" value="1"/>
</dbReference>
<dbReference type="InterPro" id="IPR036971">
    <property type="entry name" value="PDEase_catalytic_dom_sf"/>
</dbReference>
<dbReference type="Pfam" id="PF00233">
    <property type="entry name" value="PDEase_I"/>
    <property type="match status" value="2"/>
</dbReference>
<dbReference type="Proteomes" id="UP001212997">
    <property type="component" value="Unassembled WGS sequence"/>
</dbReference>
<comment type="caution">
    <text evidence="6">The sequence shown here is derived from an EMBL/GenBank/DDBJ whole genome shotgun (WGS) entry which is preliminary data.</text>
</comment>
<dbReference type="InterPro" id="IPR002073">
    <property type="entry name" value="PDEase_catalytic_dom"/>
</dbReference>
<keyword evidence="2 3" id="KW-0378">Hydrolase</keyword>
<sequence length="692" mass="77490">MEASSHVASTCVHVLGNPQTQRREKQPSLLRIILTRPPITSVLLLDALDNDELRAAATSASQNTARAYWEAASSSGSADAVTGTLPLGHIPHWVTDCEANYRVPYVDPHLPLSPAISSEIKAVIALEPASTTHPYDSQQYAEAIIDVRVHTEDIVNNESVDIVPPFTIAKEVRTKLIQSLGEWGFEPHKLPEEEVRACAYILFEALFRIEGLQDAVGVCLEQINGFLHQLQQIYRRNNTYHNFEHALDVYQATYYFLNVAEVVPPVSILLQPDARWRRQRGLKKNEFDGHPAEQEMEEEERLIDCLTHEDLFALCIAAVGHDVGHPGLTNAFMKNAKTPLAVLYDDKSVLEQMHYSLILRIMRHNGLEHLLFPRVRDRDKAKDKDEDPKSTNNAPQNRPDSSRNETQADYATQQKEKLRQEVPRHQGGSNVFRKLLLMTVLATDLSVHGEFMRRYDRMLVERNEPSGESAVAEGPGPGGGKPGPEDELFERKMLLCQALIKCADISNPCRPYSVSQHWAAALESEWSSQLLLEKHLHLPTTVKPSDNSLAEANTQVFFISTFAKPLFELTARGIPQMEPFAAQCRDNLHLWAERKEVLTAAQDLLAISPTSNTEANPALVELQASSSSVPPSCLHSIPARTPEDFLSAFPPTLPKSFLSPEIKVQVQVTFEIKVKVEFDGVDGVRFRRVECI</sequence>
<dbReference type="InterPro" id="IPR023174">
    <property type="entry name" value="PDEase_CS"/>
</dbReference>
<dbReference type="SUPFAM" id="SSF109604">
    <property type="entry name" value="HD-domain/PDEase-like"/>
    <property type="match status" value="1"/>
</dbReference>
<dbReference type="PROSITE" id="PS51845">
    <property type="entry name" value="PDEASE_I_2"/>
    <property type="match status" value="1"/>
</dbReference>
<evidence type="ECO:0000259" key="5">
    <source>
        <dbReference type="PROSITE" id="PS51845"/>
    </source>
</evidence>
<evidence type="ECO:0000256" key="3">
    <source>
        <dbReference type="RuleBase" id="RU363067"/>
    </source>
</evidence>
<comment type="cofactor">
    <cofactor evidence="3">
        <name>a divalent metal cation</name>
        <dbReference type="ChEBI" id="CHEBI:60240"/>
    </cofactor>
    <text evidence="3">Binds 2 divalent metal cations per subunit. Site 1 may preferentially bind zinc ions, while site 2 has a preference for magnesium and/or manganese ions.</text>
</comment>
<feature type="domain" description="PDEase" evidence="5">
    <location>
        <begin position="159"/>
        <end position="598"/>
    </location>
</feature>
<accession>A0AAD5V646</accession>
<feature type="region of interest" description="Disordered" evidence="4">
    <location>
        <begin position="378"/>
        <end position="425"/>
    </location>
</feature>
<protein>
    <recommendedName>
        <fullName evidence="3">Phosphodiesterase</fullName>
        <ecNumber evidence="3">3.1.4.-</ecNumber>
    </recommendedName>
</protein>
<organism evidence="6 7">
    <name type="scientific">Meripilus lineatus</name>
    <dbReference type="NCBI Taxonomy" id="2056292"/>
    <lineage>
        <taxon>Eukaryota</taxon>
        <taxon>Fungi</taxon>
        <taxon>Dikarya</taxon>
        <taxon>Basidiomycota</taxon>
        <taxon>Agaricomycotina</taxon>
        <taxon>Agaricomycetes</taxon>
        <taxon>Polyporales</taxon>
        <taxon>Meripilaceae</taxon>
        <taxon>Meripilus</taxon>
    </lineage>
</organism>
<name>A0AAD5V646_9APHY</name>
<keyword evidence="1 3" id="KW-0479">Metal-binding</keyword>
<dbReference type="PANTHER" id="PTHR11347">
    <property type="entry name" value="CYCLIC NUCLEOTIDE PHOSPHODIESTERASE"/>
    <property type="match status" value="1"/>
</dbReference>
<evidence type="ECO:0000256" key="4">
    <source>
        <dbReference type="SAM" id="MobiDB-lite"/>
    </source>
</evidence>
<dbReference type="GO" id="GO:0046872">
    <property type="term" value="F:metal ion binding"/>
    <property type="evidence" value="ECO:0007669"/>
    <property type="project" value="UniProtKB-KW"/>
</dbReference>
<proteinExistence type="inferred from homology"/>